<dbReference type="AlphaFoldDB" id="A0A5B0LLR7"/>
<comment type="caution">
    <text evidence="2">The sequence shown here is derived from an EMBL/GenBank/DDBJ whole genome shotgun (WGS) entry which is preliminary data.</text>
</comment>
<accession>A0A5B0LLR7</accession>
<keyword evidence="1" id="KW-0732">Signal</keyword>
<organism evidence="2 3">
    <name type="scientific">Puccinia graminis f. sp. tritici</name>
    <dbReference type="NCBI Taxonomy" id="56615"/>
    <lineage>
        <taxon>Eukaryota</taxon>
        <taxon>Fungi</taxon>
        <taxon>Dikarya</taxon>
        <taxon>Basidiomycota</taxon>
        <taxon>Pucciniomycotina</taxon>
        <taxon>Pucciniomycetes</taxon>
        <taxon>Pucciniales</taxon>
        <taxon>Pucciniaceae</taxon>
        <taxon>Puccinia</taxon>
    </lineage>
</organism>
<name>A0A5B0LLR7_PUCGR</name>
<feature type="signal peptide" evidence="1">
    <location>
        <begin position="1"/>
        <end position="26"/>
    </location>
</feature>
<keyword evidence="3" id="KW-1185">Reference proteome</keyword>
<dbReference type="PROSITE" id="PS51257">
    <property type="entry name" value="PROKAR_LIPOPROTEIN"/>
    <property type="match status" value="1"/>
</dbReference>
<dbReference type="Proteomes" id="UP000324748">
    <property type="component" value="Unassembled WGS sequence"/>
</dbReference>
<proteinExistence type="predicted"/>
<reference evidence="2 3" key="1">
    <citation type="submission" date="2019-05" db="EMBL/GenBank/DDBJ databases">
        <title>Emergence of the Ug99 lineage of the wheat stem rust pathogen through somatic hybridization.</title>
        <authorList>
            <person name="Li F."/>
            <person name="Upadhyaya N.M."/>
            <person name="Sperschneider J."/>
            <person name="Matny O."/>
            <person name="Nguyen-Phuc H."/>
            <person name="Mago R."/>
            <person name="Raley C."/>
            <person name="Miller M.E."/>
            <person name="Silverstein K.A.T."/>
            <person name="Henningsen E."/>
            <person name="Hirsch C.D."/>
            <person name="Visser B."/>
            <person name="Pretorius Z.A."/>
            <person name="Steffenson B.J."/>
            <person name="Schwessinger B."/>
            <person name="Dodds P.N."/>
            <person name="Figueroa M."/>
        </authorList>
    </citation>
    <scope>NUCLEOTIDE SEQUENCE [LARGE SCALE GENOMIC DNA]</scope>
    <source>
        <strain evidence="2">21-0</strain>
    </source>
</reference>
<dbReference type="EMBL" id="VSWC01000197">
    <property type="protein sequence ID" value="KAA1064810.1"/>
    <property type="molecule type" value="Genomic_DNA"/>
</dbReference>
<sequence>MKLSTISFGIPMVILLFQLQASQVASFGCANAGKDFQHPHCASDLRQETHQKGSGIFRFEVVDLTAASWNADHYDCDKNPIYINKACCNTDTPKLTLTKPVLKTTCRRPNGTPLFLN</sequence>
<evidence type="ECO:0000313" key="3">
    <source>
        <dbReference type="Proteomes" id="UP000324748"/>
    </source>
</evidence>
<feature type="chain" id="PRO_5022943203" evidence="1">
    <location>
        <begin position="27"/>
        <end position="117"/>
    </location>
</feature>
<gene>
    <name evidence="2" type="ORF">PGT21_015424</name>
</gene>
<protein>
    <submittedName>
        <fullName evidence="2">Uncharacterized protein</fullName>
    </submittedName>
</protein>
<evidence type="ECO:0000256" key="1">
    <source>
        <dbReference type="SAM" id="SignalP"/>
    </source>
</evidence>
<evidence type="ECO:0000313" key="2">
    <source>
        <dbReference type="EMBL" id="KAA1064810.1"/>
    </source>
</evidence>